<sequence>MTSTQIRPTRRTLVRGAAWSVPVVSIAAAAPAFAASACNQTLNWASLGNGAVFSSTTVAGITITLSLSGATTAANNRTVSTTQTGGQTSNLRFYSTGTANSSQTATFTFTKGGQPFNVTNLSFSFLDIDSGGASWDDRVWVGTAGFTRAIQNTTYVTGTGVDLANAFRGNGTNTSGQVQGGQTNGNVQVTWAAALNSVSFTYAQDGTANGSPFIGISNMSFTAAVC</sequence>
<feature type="chain" id="PRO_5015323854" evidence="1">
    <location>
        <begin position="35"/>
        <end position="226"/>
    </location>
</feature>
<evidence type="ECO:0000313" key="3">
    <source>
        <dbReference type="Proteomes" id="UP000244867"/>
    </source>
</evidence>
<comment type="caution">
    <text evidence="2">The sequence shown here is derived from an EMBL/GenBank/DDBJ whole genome shotgun (WGS) entry which is preliminary data.</text>
</comment>
<keyword evidence="3" id="KW-1185">Reference proteome</keyword>
<accession>A0A2R7YYV2</accession>
<dbReference type="EMBL" id="PYXZ01000002">
    <property type="protein sequence ID" value="PUA81542.1"/>
    <property type="molecule type" value="Genomic_DNA"/>
</dbReference>
<dbReference type="AlphaFoldDB" id="A0A2R7YYV2"/>
<dbReference type="OrthoDB" id="3783351at2"/>
<evidence type="ECO:0000256" key="1">
    <source>
        <dbReference type="SAM" id="SignalP"/>
    </source>
</evidence>
<name>A0A2R7YYV2_9ACTN</name>
<dbReference type="Proteomes" id="UP000244867">
    <property type="component" value="Unassembled WGS sequence"/>
</dbReference>
<feature type="signal peptide" evidence="1">
    <location>
        <begin position="1"/>
        <end position="34"/>
    </location>
</feature>
<gene>
    <name evidence="2" type="ORF">C7S10_05540</name>
</gene>
<keyword evidence="1" id="KW-0732">Signal</keyword>
<dbReference type="RefSeq" id="WP_108343434.1">
    <property type="nucleotide sequence ID" value="NZ_PYXZ01000002.1"/>
</dbReference>
<reference evidence="2 3" key="1">
    <citation type="submission" date="2018-03" db="EMBL/GenBank/DDBJ databases">
        <authorList>
            <person name="Keele B.F."/>
        </authorList>
    </citation>
    <scope>NUCLEOTIDE SEQUENCE [LARGE SCALE GENOMIC DNA]</scope>
    <source>
        <strain evidence="2 3">IB-3</strain>
    </source>
</reference>
<proteinExistence type="predicted"/>
<protein>
    <submittedName>
        <fullName evidence="2">Uncharacterized protein</fullName>
    </submittedName>
</protein>
<organism evidence="2 3">
    <name type="scientific">Nocardioides currus</name>
    <dbReference type="NCBI Taxonomy" id="2133958"/>
    <lineage>
        <taxon>Bacteria</taxon>
        <taxon>Bacillati</taxon>
        <taxon>Actinomycetota</taxon>
        <taxon>Actinomycetes</taxon>
        <taxon>Propionibacteriales</taxon>
        <taxon>Nocardioidaceae</taxon>
        <taxon>Nocardioides</taxon>
    </lineage>
</organism>
<dbReference type="PROSITE" id="PS51318">
    <property type="entry name" value="TAT"/>
    <property type="match status" value="1"/>
</dbReference>
<dbReference type="InterPro" id="IPR006311">
    <property type="entry name" value="TAT_signal"/>
</dbReference>
<evidence type="ECO:0000313" key="2">
    <source>
        <dbReference type="EMBL" id="PUA81542.1"/>
    </source>
</evidence>